<keyword evidence="2" id="KW-0472">Membrane</keyword>
<reference evidence="3 4" key="1">
    <citation type="submission" date="2018-11" db="EMBL/GenBank/DDBJ databases">
        <authorList>
            <consortium name="Pathogen Informatics"/>
        </authorList>
    </citation>
    <scope>NUCLEOTIDE SEQUENCE [LARGE SCALE GENOMIC DNA]</scope>
</reference>
<feature type="compositionally biased region" description="Basic and acidic residues" evidence="1">
    <location>
        <begin position="210"/>
        <end position="227"/>
    </location>
</feature>
<evidence type="ECO:0000256" key="1">
    <source>
        <dbReference type="SAM" id="MobiDB-lite"/>
    </source>
</evidence>
<evidence type="ECO:0000256" key="2">
    <source>
        <dbReference type="SAM" id="Phobius"/>
    </source>
</evidence>
<feature type="transmembrane region" description="Helical" evidence="2">
    <location>
        <begin position="70"/>
        <end position="90"/>
    </location>
</feature>
<evidence type="ECO:0000313" key="3">
    <source>
        <dbReference type="EMBL" id="VDO91583.1"/>
    </source>
</evidence>
<protein>
    <submittedName>
        <fullName evidence="5">WIF domain-containing protein</fullName>
    </submittedName>
</protein>
<accession>A0A3P8AJT7</accession>
<dbReference type="AlphaFoldDB" id="A0A3P8AJT7"/>
<feature type="compositionally biased region" description="Basic and acidic residues" evidence="1">
    <location>
        <begin position="145"/>
        <end position="158"/>
    </location>
</feature>
<sequence>MKCAVATVSDDKQSKPELSLPGTRLSLSPYPQHLRPGSGYVSGAQLTAVSGTSFALVSAGHYRRPMRRHLIGFLWSSLLLLVSADPPFLFPHGYFDSAKLKPFDAIYLNLMAQSNLEYGGITLEDLDQLDASRKLIERPANLPRTREEDDVILDREPIPLDTDAIAPGPKKKPSDDDGPASLSTLGQAALPQPTAALSIEPPAPVARPMPAKENKKEQRVAEFESSRPRSPFSRIRLLQRRKRFIVE</sequence>
<keyword evidence="2" id="KW-1133">Transmembrane helix</keyword>
<keyword evidence="4" id="KW-1185">Reference proteome</keyword>
<keyword evidence="2" id="KW-0812">Transmembrane</keyword>
<gene>
    <name evidence="3" type="ORF">HPBE_LOCUS12276</name>
</gene>
<dbReference type="EMBL" id="UZAH01027430">
    <property type="protein sequence ID" value="VDO91583.1"/>
    <property type="molecule type" value="Genomic_DNA"/>
</dbReference>
<evidence type="ECO:0000313" key="5">
    <source>
        <dbReference type="WBParaSite" id="HPBE_0001227501-mRNA-1"/>
    </source>
</evidence>
<reference evidence="5" key="2">
    <citation type="submission" date="2019-09" db="UniProtKB">
        <authorList>
            <consortium name="WormBaseParasite"/>
        </authorList>
    </citation>
    <scope>IDENTIFICATION</scope>
</reference>
<dbReference type="Proteomes" id="UP000050761">
    <property type="component" value="Unassembled WGS sequence"/>
</dbReference>
<organism evidence="3">
    <name type="scientific">Heligmosomoides polygyrus</name>
    <name type="common">Parasitic roundworm</name>
    <dbReference type="NCBI Taxonomy" id="6339"/>
    <lineage>
        <taxon>Eukaryota</taxon>
        <taxon>Metazoa</taxon>
        <taxon>Ecdysozoa</taxon>
        <taxon>Nematoda</taxon>
        <taxon>Chromadorea</taxon>
        <taxon>Rhabditida</taxon>
        <taxon>Rhabditina</taxon>
        <taxon>Rhabditomorpha</taxon>
        <taxon>Strongyloidea</taxon>
        <taxon>Heligmosomidae</taxon>
        <taxon>Heligmosomoides</taxon>
    </lineage>
</organism>
<feature type="region of interest" description="Disordered" evidence="1">
    <location>
        <begin position="145"/>
        <end position="232"/>
    </location>
</feature>
<evidence type="ECO:0000313" key="4">
    <source>
        <dbReference type="Proteomes" id="UP000050761"/>
    </source>
</evidence>
<dbReference type="OrthoDB" id="5870726at2759"/>
<proteinExistence type="predicted"/>
<dbReference type="WBParaSite" id="HPBE_0001227501-mRNA-1">
    <property type="protein sequence ID" value="HPBE_0001227501-mRNA-1"/>
    <property type="gene ID" value="HPBE_0001227501"/>
</dbReference>
<name>A0A3P8AJT7_HELPZ</name>